<evidence type="ECO:0000313" key="4">
    <source>
        <dbReference type="EMBL" id="KAK1162682.1"/>
    </source>
</evidence>
<dbReference type="Pfam" id="PF00048">
    <property type="entry name" value="IL8"/>
    <property type="match status" value="1"/>
</dbReference>
<evidence type="ECO:0000313" key="5">
    <source>
        <dbReference type="Proteomes" id="UP001230051"/>
    </source>
</evidence>
<evidence type="ECO:0000256" key="1">
    <source>
        <dbReference type="ARBA" id="ARBA00022514"/>
    </source>
</evidence>
<proteinExistence type="predicted"/>
<dbReference type="GO" id="GO:0008009">
    <property type="term" value="F:chemokine activity"/>
    <property type="evidence" value="ECO:0007669"/>
    <property type="project" value="InterPro"/>
</dbReference>
<reference evidence="4" key="1">
    <citation type="submission" date="2022-02" db="EMBL/GenBank/DDBJ databases">
        <title>Atlantic sturgeon de novo genome assembly.</title>
        <authorList>
            <person name="Stock M."/>
            <person name="Klopp C."/>
            <person name="Guiguen Y."/>
            <person name="Cabau C."/>
            <person name="Parinello H."/>
            <person name="Santidrian Yebra-Pimentel E."/>
            <person name="Kuhl H."/>
            <person name="Dirks R.P."/>
            <person name="Guessner J."/>
            <person name="Wuertz S."/>
            <person name="Du K."/>
            <person name="Schartl M."/>
        </authorList>
    </citation>
    <scope>NUCLEOTIDE SEQUENCE</scope>
    <source>
        <strain evidence="4">STURGEONOMICS-FGT-2020</strain>
        <tissue evidence="4">Whole blood</tissue>
    </source>
</reference>
<sequence>MQHFNMTFQLALIVIICGLAIATNGAGKSIPCCQQTTRQRIRGPITGYTFQEEALPCVNAVIFYSNGKIICSNPKMPWVKTKIEQFESSQ</sequence>
<gene>
    <name evidence="4" type="ORF">AOXY_G17586</name>
</gene>
<dbReference type="GO" id="GO:0006955">
    <property type="term" value="P:immune response"/>
    <property type="evidence" value="ECO:0007669"/>
    <property type="project" value="InterPro"/>
</dbReference>
<dbReference type="SUPFAM" id="SSF54117">
    <property type="entry name" value="Interleukin 8-like chemokines"/>
    <property type="match status" value="1"/>
</dbReference>
<dbReference type="InterPro" id="IPR001811">
    <property type="entry name" value="Chemokine_IL8-like_dom"/>
</dbReference>
<dbReference type="GO" id="GO:0005615">
    <property type="term" value="C:extracellular space"/>
    <property type="evidence" value="ECO:0007669"/>
    <property type="project" value="UniProtKB-KW"/>
</dbReference>
<dbReference type="EMBL" id="JAGXEW010000016">
    <property type="protein sequence ID" value="KAK1162682.1"/>
    <property type="molecule type" value="Genomic_DNA"/>
</dbReference>
<feature type="chain" id="PRO_5042262062" evidence="2">
    <location>
        <begin position="23"/>
        <end position="90"/>
    </location>
</feature>
<dbReference type="Proteomes" id="UP001230051">
    <property type="component" value="Unassembled WGS sequence"/>
</dbReference>
<comment type="caution">
    <text evidence="4">The sequence shown here is derived from an EMBL/GenBank/DDBJ whole genome shotgun (WGS) entry which is preliminary data.</text>
</comment>
<keyword evidence="5" id="KW-1185">Reference proteome</keyword>
<protein>
    <submittedName>
        <fullName evidence="4">C-C motif chemokine 4-like</fullName>
    </submittedName>
</protein>
<accession>A0AAD8D5Q8</accession>
<evidence type="ECO:0000256" key="2">
    <source>
        <dbReference type="SAM" id="SignalP"/>
    </source>
</evidence>
<name>A0AAD8D5Q8_ACIOX</name>
<dbReference type="Gene3D" id="2.40.50.40">
    <property type="match status" value="1"/>
</dbReference>
<feature type="domain" description="Chemokine interleukin-8-like" evidence="3">
    <location>
        <begin position="32"/>
        <end position="85"/>
    </location>
</feature>
<dbReference type="AlphaFoldDB" id="A0AAD8D5Q8"/>
<keyword evidence="2" id="KW-0732">Signal</keyword>
<keyword evidence="1" id="KW-0202">Cytokine</keyword>
<evidence type="ECO:0000259" key="3">
    <source>
        <dbReference type="Pfam" id="PF00048"/>
    </source>
</evidence>
<organism evidence="4 5">
    <name type="scientific">Acipenser oxyrinchus oxyrinchus</name>
    <dbReference type="NCBI Taxonomy" id="40147"/>
    <lineage>
        <taxon>Eukaryota</taxon>
        <taxon>Metazoa</taxon>
        <taxon>Chordata</taxon>
        <taxon>Craniata</taxon>
        <taxon>Vertebrata</taxon>
        <taxon>Euteleostomi</taxon>
        <taxon>Actinopterygii</taxon>
        <taxon>Chondrostei</taxon>
        <taxon>Acipenseriformes</taxon>
        <taxon>Acipenseridae</taxon>
        <taxon>Acipenser</taxon>
    </lineage>
</organism>
<dbReference type="InterPro" id="IPR036048">
    <property type="entry name" value="Interleukin_8-like_sf"/>
</dbReference>
<feature type="signal peptide" evidence="2">
    <location>
        <begin position="1"/>
        <end position="22"/>
    </location>
</feature>